<dbReference type="KEGG" id="cthi:THC_0838"/>
<gene>
    <name evidence="4" type="ORF">THC_0838</name>
</gene>
<protein>
    <submittedName>
        <fullName evidence="4">Uncharacterized protein</fullName>
    </submittedName>
</protein>
<keyword evidence="2 3" id="KW-0802">TPR repeat</keyword>
<dbReference type="EMBL" id="AP014945">
    <property type="protein sequence ID" value="BAU23225.1"/>
    <property type="molecule type" value="Genomic_DNA"/>
</dbReference>
<dbReference type="RefSeq" id="WP_068513754.1">
    <property type="nucleotide sequence ID" value="NZ_AP014945.1"/>
</dbReference>
<sequence length="151" mass="17494">MPEVDLEELFLEAAKKLAQKDFERALELFNKLLNYDPGHVKALEARAAIYLQKDELDSAEKDLREAMEREPENYRIYFRLGQVYYKKKDLDSALELFTRAIDLNPMYPAAYLARSQILREKGLEEAADLELDKAVAAHRELAKAQKIIDFA</sequence>
<dbReference type="PATRIC" id="fig|1653476.3.peg.869"/>
<dbReference type="AlphaFoldDB" id="A0A0U5AZQ0"/>
<dbReference type="SMART" id="SM00028">
    <property type="entry name" value="TPR"/>
    <property type="match status" value="3"/>
</dbReference>
<name>A0A0U5AZQ0_9BACT</name>
<evidence type="ECO:0000256" key="1">
    <source>
        <dbReference type="ARBA" id="ARBA00022737"/>
    </source>
</evidence>
<evidence type="ECO:0000313" key="4">
    <source>
        <dbReference type="EMBL" id="BAU23225.1"/>
    </source>
</evidence>
<dbReference type="PANTHER" id="PTHR44858">
    <property type="entry name" value="TETRATRICOPEPTIDE REPEAT PROTEIN 6"/>
    <property type="match status" value="1"/>
</dbReference>
<feature type="repeat" description="TPR" evidence="3">
    <location>
        <begin position="40"/>
        <end position="73"/>
    </location>
</feature>
<dbReference type="STRING" id="1653476.THC_0838"/>
<dbReference type="PROSITE" id="PS50005">
    <property type="entry name" value="TPR"/>
    <property type="match status" value="3"/>
</dbReference>
<reference evidence="5" key="2">
    <citation type="journal article" date="2016" name="Int. J. Syst. Evol. Microbiol.">
        <title>Caldimicrobium thiodismutans sp. nov., a sulfur-disproportionating bacterium isolated from a hot spring.</title>
        <authorList>
            <person name="Kojima H."/>
            <person name="Umezawa K."/>
            <person name="Fukui M."/>
        </authorList>
    </citation>
    <scope>NUCLEOTIDE SEQUENCE [LARGE SCALE GENOMIC DNA]</scope>
    <source>
        <strain evidence="5">TF1</strain>
    </source>
</reference>
<reference evidence="4 5" key="1">
    <citation type="journal article" date="2016" name="Int. J. Syst. Evol. Microbiol.">
        <title>Caldimicrobium thiodismutans sp. nov., a sulfur-disproportionating bacterium isolated from a hot spring, and emended description of the genus Caldimicrobium.</title>
        <authorList>
            <person name="Kojima H."/>
            <person name="Umezawa K."/>
            <person name="Fukui M."/>
        </authorList>
    </citation>
    <scope>NUCLEOTIDE SEQUENCE [LARGE SCALE GENOMIC DNA]</scope>
    <source>
        <strain evidence="4 5">TF1</strain>
    </source>
</reference>
<feature type="repeat" description="TPR" evidence="3">
    <location>
        <begin position="74"/>
        <end position="107"/>
    </location>
</feature>
<keyword evidence="5" id="KW-1185">Reference proteome</keyword>
<dbReference type="InterPro" id="IPR011990">
    <property type="entry name" value="TPR-like_helical_dom_sf"/>
</dbReference>
<evidence type="ECO:0000256" key="3">
    <source>
        <dbReference type="PROSITE-ProRule" id="PRU00339"/>
    </source>
</evidence>
<dbReference type="InterPro" id="IPR050498">
    <property type="entry name" value="Ycf3"/>
</dbReference>
<dbReference type="InterPro" id="IPR019734">
    <property type="entry name" value="TPR_rpt"/>
</dbReference>
<dbReference type="OrthoDB" id="9803982at2"/>
<feature type="repeat" description="TPR" evidence="3">
    <location>
        <begin position="6"/>
        <end position="39"/>
    </location>
</feature>
<accession>A0A0U5AZQ0</accession>
<proteinExistence type="predicted"/>
<evidence type="ECO:0000256" key="2">
    <source>
        <dbReference type="ARBA" id="ARBA00022803"/>
    </source>
</evidence>
<keyword evidence="1" id="KW-0677">Repeat</keyword>
<dbReference type="Proteomes" id="UP000068196">
    <property type="component" value="Chromosome"/>
</dbReference>
<dbReference type="Gene3D" id="1.25.40.10">
    <property type="entry name" value="Tetratricopeptide repeat domain"/>
    <property type="match status" value="2"/>
</dbReference>
<evidence type="ECO:0000313" key="5">
    <source>
        <dbReference type="Proteomes" id="UP000068196"/>
    </source>
</evidence>
<dbReference type="Pfam" id="PF13432">
    <property type="entry name" value="TPR_16"/>
    <property type="match status" value="1"/>
</dbReference>
<dbReference type="PANTHER" id="PTHR44858:SF1">
    <property type="entry name" value="UDP-N-ACETYLGLUCOSAMINE--PEPTIDE N-ACETYLGLUCOSAMINYLTRANSFERASE SPINDLY-RELATED"/>
    <property type="match status" value="1"/>
</dbReference>
<dbReference type="PROSITE" id="PS50293">
    <property type="entry name" value="TPR_REGION"/>
    <property type="match status" value="1"/>
</dbReference>
<dbReference type="SUPFAM" id="SSF48452">
    <property type="entry name" value="TPR-like"/>
    <property type="match status" value="1"/>
</dbReference>
<organism evidence="4 5">
    <name type="scientific">Caldimicrobium thiodismutans</name>
    <dbReference type="NCBI Taxonomy" id="1653476"/>
    <lineage>
        <taxon>Bacteria</taxon>
        <taxon>Pseudomonadati</taxon>
        <taxon>Thermodesulfobacteriota</taxon>
        <taxon>Thermodesulfobacteria</taxon>
        <taxon>Thermodesulfobacteriales</taxon>
        <taxon>Thermodesulfobacteriaceae</taxon>
        <taxon>Caldimicrobium</taxon>
    </lineage>
</organism>